<sequence>MGIHRLLHHMQDFGSPVELGTSWQSNTSSSPTGDFAKKYLVVDGPSLAYHAYHRAVAGRYHARNALEAVPSHGEIAAIAADFLTTLEAHNIHVVAIFFDGGLPATKRATRLQRLHSSCVQLQAFKTLHPDEVRCVRSKIETNAFHGPTSVPEKLLALPATPFLVPAVIDHLCKSAFSDRTFVIPGEADIFCADVVNRVSHKKECWLLSSDTDLLVFDLGPSGSVLRFQDVSLATFPRRTVLKGIEYHPKRIADRLGLRLLAPFAFSLTKDPHQKLNELIQAAKALDLSSPDYKLWLEEYTPLHGISGSNQLLFNQYRINCSVFKSSDVLRALVPEELGESAFQTVIRPQSHEMKQEAGAYLRYLKDEQLRTMDPRVSEFVNQVCSAIVTHKFNTNIQPMKIESEDCSIFLPFLIEDPTRASAWRPSVDLRYLGYCILSLPMPSLVSIEEWERRGQRIAPCAVPRLNYKKQEIIAACDELSAHITAFMVNSGDLHLTAPLHFWKLYGAMYLCDKLIQNEECPASKSQVLNLYRGRQGQLNWPYIHRAAQLQGVWYSLRMLRQFLSIFLSFPVDAVYRADVHADADIQKAVAGLYERLDGLPSTTKFFDPVSADDVDAIPESYLIAAIETFPGLAPDPKEEYHAAYEKRKNRKRKKAKQGQSAGEEKVDPQERMLKNRFAALNRLADDI</sequence>
<comment type="similarity">
    <text evidence="1">Belongs to the asteroid family.</text>
</comment>
<proteinExistence type="inferred from homology"/>
<dbReference type="InParanoid" id="K2STK8"/>
<dbReference type="STRING" id="1126212.K2STK8"/>
<dbReference type="Proteomes" id="UP000007129">
    <property type="component" value="Unassembled WGS sequence"/>
</dbReference>
<evidence type="ECO:0000313" key="5">
    <source>
        <dbReference type="Proteomes" id="UP000007129"/>
    </source>
</evidence>
<dbReference type="AlphaFoldDB" id="K2STK8"/>
<gene>
    <name evidence="4" type="ORF">MPH_02661</name>
</gene>
<dbReference type="HOGENOM" id="CLU_016461_1_0_1"/>
<dbReference type="VEuPathDB" id="FungiDB:MPH_02661"/>
<feature type="compositionally biased region" description="Basic and acidic residues" evidence="2">
    <location>
        <begin position="662"/>
        <end position="672"/>
    </location>
</feature>
<evidence type="ECO:0000256" key="2">
    <source>
        <dbReference type="SAM" id="MobiDB-lite"/>
    </source>
</evidence>
<dbReference type="PANTHER" id="PTHR15665">
    <property type="entry name" value="ASTEROID PROTEIN"/>
    <property type="match status" value="1"/>
</dbReference>
<reference evidence="4 5" key="1">
    <citation type="journal article" date="2012" name="BMC Genomics">
        <title>Tools to kill: Genome of one of the most destructive plant pathogenic fungi Macrophomina phaseolina.</title>
        <authorList>
            <person name="Islam M.S."/>
            <person name="Haque M.S."/>
            <person name="Islam M.M."/>
            <person name="Emdad E.M."/>
            <person name="Halim A."/>
            <person name="Hossen Q.M.M."/>
            <person name="Hossain M.Z."/>
            <person name="Ahmed B."/>
            <person name="Rahim S."/>
            <person name="Rahman M.S."/>
            <person name="Alam M.M."/>
            <person name="Hou S."/>
            <person name="Wan X."/>
            <person name="Saito J.A."/>
            <person name="Alam M."/>
        </authorList>
    </citation>
    <scope>NUCLEOTIDE SEQUENCE [LARGE SCALE GENOMIC DNA]</scope>
    <source>
        <strain evidence="4 5">MS6</strain>
    </source>
</reference>
<protein>
    <recommendedName>
        <fullName evidence="3">Asteroid domain-containing protein</fullName>
    </recommendedName>
</protein>
<comment type="caution">
    <text evidence="4">The sequence shown here is derived from an EMBL/GenBank/DDBJ whole genome shotgun (WGS) entry which is preliminary data.</text>
</comment>
<accession>K2STK8</accession>
<evidence type="ECO:0000256" key="1">
    <source>
        <dbReference type="ARBA" id="ARBA00007398"/>
    </source>
</evidence>
<evidence type="ECO:0000259" key="3">
    <source>
        <dbReference type="Pfam" id="PF12813"/>
    </source>
</evidence>
<dbReference type="Pfam" id="PF12813">
    <property type="entry name" value="XPG_I_2"/>
    <property type="match status" value="2"/>
</dbReference>
<dbReference type="EMBL" id="AHHD01000099">
    <property type="protein sequence ID" value="EKG20030.1"/>
    <property type="molecule type" value="Genomic_DNA"/>
</dbReference>
<dbReference type="InterPro" id="IPR039436">
    <property type="entry name" value="Asteroid_dom"/>
</dbReference>
<dbReference type="Gene3D" id="3.40.50.1010">
    <property type="entry name" value="5'-nuclease"/>
    <property type="match status" value="1"/>
</dbReference>
<dbReference type="PANTHER" id="PTHR15665:SF1">
    <property type="entry name" value="PROTEIN ASTEROID HOMOLOG 1"/>
    <property type="match status" value="1"/>
</dbReference>
<evidence type="ECO:0000313" key="4">
    <source>
        <dbReference type="EMBL" id="EKG20030.1"/>
    </source>
</evidence>
<feature type="domain" description="Asteroid" evidence="3">
    <location>
        <begin position="160"/>
        <end position="300"/>
    </location>
</feature>
<dbReference type="OrthoDB" id="5297549at2759"/>
<feature type="region of interest" description="Disordered" evidence="2">
    <location>
        <begin position="640"/>
        <end position="672"/>
    </location>
</feature>
<name>K2STK8_MACPH</name>
<feature type="domain" description="Asteroid" evidence="3">
    <location>
        <begin position="365"/>
        <end position="461"/>
    </location>
</feature>
<organism evidence="4 5">
    <name type="scientific">Macrophomina phaseolina (strain MS6)</name>
    <name type="common">Charcoal rot fungus</name>
    <dbReference type="NCBI Taxonomy" id="1126212"/>
    <lineage>
        <taxon>Eukaryota</taxon>
        <taxon>Fungi</taxon>
        <taxon>Dikarya</taxon>
        <taxon>Ascomycota</taxon>
        <taxon>Pezizomycotina</taxon>
        <taxon>Dothideomycetes</taxon>
        <taxon>Dothideomycetes incertae sedis</taxon>
        <taxon>Botryosphaeriales</taxon>
        <taxon>Botryosphaeriaceae</taxon>
        <taxon>Macrophomina</taxon>
    </lineage>
</organism>
<dbReference type="InterPro" id="IPR029060">
    <property type="entry name" value="PIN-like_dom_sf"/>
</dbReference>
<dbReference type="eggNOG" id="ENOG502S2DC">
    <property type="taxonomic scope" value="Eukaryota"/>
</dbReference>
<dbReference type="InterPro" id="IPR026832">
    <property type="entry name" value="Asteroid"/>
</dbReference>
<dbReference type="SUPFAM" id="SSF88723">
    <property type="entry name" value="PIN domain-like"/>
    <property type="match status" value="1"/>
</dbReference>
<feature type="compositionally biased region" description="Basic residues" evidence="2">
    <location>
        <begin position="647"/>
        <end position="656"/>
    </location>
</feature>